<proteinExistence type="predicted"/>
<dbReference type="SUPFAM" id="SSF47757">
    <property type="entry name" value="Chemotaxis receptor methyltransferase CheR, N-terminal domain"/>
    <property type="match status" value="1"/>
</dbReference>
<dbReference type="InterPro" id="IPR000673">
    <property type="entry name" value="Sig_transdc_resp-reg_Me-estase"/>
</dbReference>
<dbReference type="SMART" id="SM00138">
    <property type="entry name" value="MeTrc"/>
    <property type="match status" value="1"/>
</dbReference>
<dbReference type="Proteomes" id="UP000245506">
    <property type="component" value="Unassembled WGS sequence"/>
</dbReference>
<feature type="active site" evidence="6">
    <location>
        <position position="155"/>
    </location>
</feature>
<dbReference type="Pfam" id="PF13596">
    <property type="entry name" value="PAS_10"/>
    <property type="match status" value="1"/>
</dbReference>
<feature type="active site" evidence="6">
    <location>
        <position position="63"/>
    </location>
</feature>
<evidence type="ECO:0000259" key="9">
    <source>
        <dbReference type="PROSITE" id="PS50123"/>
    </source>
</evidence>
<dbReference type="Gene3D" id="1.10.155.10">
    <property type="entry name" value="Chemotaxis receptor methyltransferase CheR, N-terminal domain"/>
    <property type="match status" value="1"/>
</dbReference>
<feature type="domain" description="CheR-type methyltransferase" evidence="9">
    <location>
        <begin position="219"/>
        <end position="496"/>
    </location>
</feature>
<evidence type="ECO:0000256" key="6">
    <source>
        <dbReference type="PROSITE-ProRule" id="PRU00050"/>
    </source>
</evidence>
<keyword evidence="5" id="KW-0949">S-adenosyl-L-methionine</keyword>
<dbReference type="Gene3D" id="3.40.50.180">
    <property type="entry name" value="Methylesterase CheB, C-terminal domain"/>
    <property type="match status" value="1"/>
</dbReference>
<comment type="catalytic activity">
    <reaction evidence="1">
        <text>L-glutamyl-[protein] + S-adenosyl-L-methionine = [protein]-L-glutamate 5-O-methyl ester + S-adenosyl-L-homocysteine</text>
        <dbReference type="Rhea" id="RHEA:24452"/>
        <dbReference type="Rhea" id="RHEA-COMP:10208"/>
        <dbReference type="Rhea" id="RHEA-COMP:10311"/>
        <dbReference type="ChEBI" id="CHEBI:29973"/>
        <dbReference type="ChEBI" id="CHEBI:57856"/>
        <dbReference type="ChEBI" id="CHEBI:59789"/>
        <dbReference type="ChEBI" id="CHEBI:82795"/>
        <dbReference type="EC" id="2.1.1.80"/>
    </reaction>
</comment>
<feature type="coiled-coil region" evidence="7">
    <location>
        <begin position="672"/>
        <end position="748"/>
    </location>
</feature>
<accession>A0A317CG77</accession>
<dbReference type="PROSITE" id="PS50123">
    <property type="entry name" value="CHER"/>
    <property type="match status" value="1"/>
</dbReference>
<dbReference type="OrthoDB" id="9816309at2"/>
<dbReference type="PRINTS" id="PR00996">
    <property type="entry name" value="CHERMTFRASE"/>
</dbReference>
<keyword evidence="7" id="KW-0175">Coiled coil</keyword>
<dbReference type="InterPro" id="IPR022641">
    <property type="entry name" value="CheR_N"/>
</dbReference>
<dbReference type="EC" id="2.1.1.80" evidence="2"/>
<evidence type="ECO:0000259" key="8">
    <source>
        <dbReference type="PROSITE" id="PS50122"/>
    </source>
</evidence>
<dbReference type="SUPFAM" id="SSF52738">
    <property type="entry name" value="Methylesterase CheB, C-terminal domain"/>
    <property type="match status" value="1"/>
</dbReference>
<evidence type="ECO:0000256" key="7">
    <source>
        <dbReference type="SAM" id="Coils"/>
    </source>
</evidence>
<evidence type="ECO:0000256" key="2">
    <source>
        <dbReference type="ARBA" id="ARBA00012534"/>
    </source>
</evidence>
<organism evidence="10 11">
    <name type="scientific">Leucothrix arctica</name>
    <dbReference type="NCBI Taxonomy" id="1481894"/>
    <lineage>
        <taxon>Bacteria</taxon>
        <taxon>Pseudomonadati</taxon>
        <taxon>Pseudomonadota</taxon>
        <taxon>Gammaproteobacteria</taxon>
        <taxon>Thiotrichales</taxon>
        <taxon>Thiotrichaceae</taxon>
        <taxon>Leucothrix</taxon>
    </lineage>
</organism>
<dbReference type="RefSeq" id="WP_109823384.1">
    <property type="nucleotide sequence ID" value="NZ_QGKL01000029.1"/>
</dbReference>
<dbReference type="GO" id="GO:0000156">
    <property type="term" value="F:phosphorelay response regulator activity"/>
    <property type="evidence" value="ECO:0007669"/>
    <property type="project" value="InterPro"/>
</dbReference>
<protein>
    <recommendedName>
        <fullName evidence="2">protein-glutamate O-methyltransferase</fullName>
        <ecNumber evidence="2">2.1.1.80</ecNumber>
    </recommendedName>
</protein>
<evidence type="ECO:0000256" key="4">
    <source>
        <dbReference type="ARBA" id="ARBA00022679"/>
    </source>
</evidence>
<feature type="active site" evidence="6">
    <location>
        <position position="36"/>
    </location>
</feature>
<evidence type="ECO:0000313" key="11">
    <source>
        <dbReference type="Proteomes" id="UP000245506"/>
    </source>
</evidence>
<dbReference type="InterPro" id="IPR035909">
    <property type="entry name" value="CheB_C"/>
</dbReference>
<dbReference type="AlphaFoldDB" id="A0A317CG77"/>
<dbReference type="Gene3D" id="3.40.50.150">
    <property type="entry name" value="Vaccinia Virus protein VP39"/>
    <property type="match status" value="1"/>
</dbReference>
<comment type="caution">
    <text evidence="10">The sequence shown here is derived from an EMBL/GenBank/DDBJ whole genome shotgun (WGS) entry which is preliminary data.</text>
</comment>
<dbReference type="SUPFAM" id="SSF53335">
    <property type="entry name" value="S-adenosyl-L-methionine-dependent methyltransferases"/>
    <property type="match status" value="1"/>
</dbReference>
<keyword evidence="6" id="KW-0145">Chemotaxis</keyword>
<reference evidence="10 11" key="1">
    <citation type="submission" date="2018-05" db="EMBL/GenBank/DDBJ databases">
        <title>Leucothrix arctica sp. nov., isolated from Arctic seawater.</title>
        <authorList>
            <person name="Choi A."/>
            <person name="Baek K."/>
        </authorList>
    </citation>
    <scope>NUCLEOTIDE SEQUENCE [LARGE SCALE GENOMIC DNA]</scope>
    <source>
        <strain evidence="10 11">IMCC9719</strain>
    </source>
</reference>
<evidence type="ECO:0000256" key="3">
    <source>
        <dbReference type="ARBA" id="ARBA00022603"/>
    </source>
</evidence>
<dbReference type="PANTHER" id="PTHR24422">
    <property type="entry name" value="CHEMOTAXIS PROTEIN METHYLTRANSFERASE"/>
    <property type="match status" value="1"/>
</dbReference>
<dbReference type="CDD" id="cd16434">
    <property type="entry name" value="CheB-CheR_fusion"/>
    <property type="match status" value="1"/>
</dbReference>
<dbReference type="Pfam" id="PF01339">
    <property type="entry name" value="CheB_methylest"/>
    <property type="match status" value="1"/>
</dbReference>
<dbReference type="GO" id="GO:0006935">
    <property type="term" value="P:chemotaxis"/>
    <property type="evidence" value="ECO:0007669"/>
    <property type="project" value="UniProtKB-UniRule"/>
</dbReference>
<dbReference type="InterPro" id="IPR029063">
    <property type="entry name" value="SAM-dependent_MTases_sf"/>
</dbReference>
<dbReference type="InterPro" id="IPR022642">
    <property type="entry name" value="CheR_C"/>
</dbReference>
<sequence length="866" mass="97470">MKENIPEFNPLQPAFVEAKGDLLSEELMNIVAIGASAGGLEALQRWFDSIPNDTDAAFVVIQHLSPDYKSIMDKLLERHTTMPVSVVDEAVDIEPNNIYLMSPGKEMALEGNKIVPIDRSSKTRLHLPINYFFRSIAQNVTYRSIGIILSGTGSDGCLGIKAIHETGGLVMVQSPDDSQFNGMPMNAIATGVVDLTAPIEELALTTVNYLKNPHVSGQTLASEMSDSNRLVQKICSLLMEDSGIDFSVYKLSSFSRRLKNRMNINQVASLTDYIRLLEDKPSNELIRLQQDLFIGVTEFFRDTEAFKSLREEVIEKLIAARETNEPIRIWCIACSSGEEAYTIAMICHDVMEQMGKQLDVKIFATDADVRGLDKAALGIYPESISTEIFEPLLSNHFVKETANSYRIRKHIRNMVVFAKHDILKDPPFSNIDLVTCRNMLIYFQPVGQQKAFNSISFSLAQGGHLFLGKAETPFQSDNVFECVDYRGKIYKKINASTEKVKMTNQNTQFLANNDKEKPKTPTKFVQRSQANNKIILLSQVAELIFDRFLPATVIADKHLEVIHSYGHISDWLLPHKPGRTSDKITDLFTPSISSYILSAIDQCNTTKKEVIYRDLEESQSGDKRFTVRVIPYHHYDKPNSDADVFHIVTLMDTTTELSVISTEDNSLLLPADEAEKKRLEFLENEVKELRARLGTSQAQLSNASEQLQTSNEELMASNEELQGTNEELQAVNEELYTLNSEYQQKINELTVATNDIDNFMKSTGIAAIFLDKSYRIRRYTAPFGDYINILPVDVNRSFLDLKLSFGFESIEKYLAQCALKGTTHTRKIILPNGHEGALKILPYLNSKRKVDGVVLMIDEINEIGTE</sequence>
<dbReference type="EMBL" id="QGKL01000029">
    <property type="protein sequence ID" value="PWQ96413.1"/>
    <property type="molecule type" value="Genomic_DNA"/>
</dbReference>
<dbReference type="PROSITE" id="PS50122">
    <property type="entry name" value="CHEB"/>
    <property type="match status" value="1"/>
</dbReference>
<feature type="domain" description="CheB-type methylesterase" evidence="8">
    <location>
        <begin position="30"/>
        <end position="213"/>
    </location>
</feature>
<keyword evidence="6" id="KW-0378">Hydrolase</keyword>
<evidence type="ECO:0000313" key="10">
    <source>
        <dbReference type="EMBL" id="PWQ96413.1"/>
    </source>
</evidence>
<dbReference type="Pfam" id="PF01739">
    <property type="entry name" value="CheR"/>
    <property type="match status" value="1"/>
</dbReference>
<dbReference type="InterPro" id="IPR000780">
    <property type="entry name" value="CheR_MeTrfase"/>
</dbReference>
<keyword evidence="11" id="KW-1185">Reference proteome</keyword>
<dbReference type="Pfam" id="PF03705">
    <property type="entry name" value="CheR_N"/>
    <property type="match status" value="1"/>
</dbReference>
<dbReference type="InterPro" id="IPR036804">
    <property type="entry name" value="CheR_N_sf"/>
</dbReference>
<dbReference type="GO" id="GO:0005737">
    <property type="term" value="C:cytoplasm"/>
    <property type="evidence" value="ECO:0007669"/>
    <property type="project" value="InterPro"/>
</dbReference>
<keyword evidence="4" id="KW-0808">Transferase</keyword>
<keyword evidence="3" id="KW-0489">Methyltransferase</keyword>
<dbReference type="GO" id="GO:0008984">
    <property type="term" value="F:protein-glutamate methylesterase activity"/>
    <property type="evidence" value="ECO:0007669"/>
    <property type="project" value="InterPro"/>
</dbReference>
<name>A0A317CG77_9GAMM</name>
<gene>
    <name evidence="10" type="ORF">DKT75_10560</name>
</gene>
<dbReference type="GO" id="GO:0032259">
    <property type="term" value="P:methylation"/>
    <property type="evidence" value="ECO:0007669"/>
    <property type="project" value="UniProtKB-KW"/>
</dbReference>
<dbReference type="InterPro" id="IPR050903">
    <property type="entry name" value="Bact_Chemotaxis_MeTrfase"/>
</dbReference>
<evidence type="ECO:0000256" key="5">
    <source>
        <dbReference type="ARBA" id="ARBA00022691"/>
    </source>
</evidence>
<dbReference type="GO" id="GO:0008983">
    <property type="term" value="F:protein-glutamate O-methyltransferase activity"/>
    <property type="evidence" value="ECO:0007669"/>
    <property type="project" value="UniProtKB-EC"/>
</dbReference>
<dbReference type="PANTHER" id="PTHR24422:SF27">
    <property type="entry name" value="PROTEIN-GLUTAMATE O-METHYLTRANSFERASE"/>
    <property type="match status" value="1"/>
</dbReference>
<evidence type="ECO:0000256" key="1">
    <source>
        <dbReference type="ARBA" id="ARBA00001541"/>
    </source>
</evidence>